<organism evidence="3 4">
    <name type="scientific">Aquabacterium soli</name>
    <dbReference type="NCBI Taxonomy" id="2493092"/>
    <lineage>
        <taxon>Bacteria</taxon>
        <taxon>Pseudomonadati</taxon>
        <taxon>Pseudomonadota</taxon>
        <taxon>Betaproteobacteria</taxon>
        <taxon>Burkholderiales</taxon>
        <taxon>Aquabacterium</taxon>
    </lineage>
</organism>
<comment type="caution">
    <text evidence="3">The sequence shown here is derived from an EMBL/GenBank/DDBJ whole genome shotgun (WGS) entry which is preliminary data.</text>
</comment>
<dbReference type="OrthoDB" id="9814826at2"/>
<name>A0A3R8S991_9BURK</name>
<dbReference type="PROSITE" id="PS51384">
    <property type="entry name" value="FAD_FR"/>
    <property type="match status" value="1"/>
</dbReference>
<sequence length="263" mass="28705">MSPADLTVQRVRHPVKMRRLQVRRTQLLSPNQLLVTLGGPDLADFVTASFDNHFKLMWAPDGLGEPELPTMGPEGPQWAPGAPRPLMRDYTPRRFDAQALELDIEFALHGDGPAANWARQAQPGQTLVVGGPRGSFIVPLGFDWHLLVGDDSALPAIARRLEELPASAQVTVVLALDKADRRALDTRAELTLVWVDDPADLPAAVQAVRLPEGEGHAWAAGEAQAIAEVRKVLVGHHGLDKARVRASAYWKRGQADHHESLDA</sequence>
<dbReference type="GO" id="GO:0016491">
    <property type="term" value="F:oxidoreductase activity"/>
    <property type="evidence" value="ECO:0007669"/>
    <property type="project" value="InterPro"/>
</dbReference>
<dbReference type="Gene3D" id="3.40.50.80">
    <property type="entry name" value="Nucleotide-binding domain of ferredoxin-NADP reductase (FNR) module"/>
    <property type="match status" value="1"/>
</dbReference>
<dbReference type="InterPro" id="IPR039374">
    <property type="entry name" value="SIP_fam"/>
</dbReference>
<keyword evidence="4" id="KW-1185">Reference proteome</keyword>
<dbReference type="Pfam" id="PF08021">
    <property type="entry name" value="FAD_binding_9"/>
    <property type="match status" value="1"/>
</dbReference>
<gene>
    <name evidence="3" type="ORF">EIP75_10255</name>
</gene>
<reference evidence="3 4" key="1">
    <citation type="submission" date="2018-12" db="EMBL/GenBank/DDBJ databases">
        <title>The whole draft genome of Aquabacterium sp. SJQ9.</title>
        <authorList>
            <person name="Sun L."/>
            <person name="Gao X."/>
            <person name="Chen W."/>
            <person name="Huang K."/>
        </authorList>
    </citation>
    <scope>NUCLEOTIDE SEQUENCE [LARGE SCALE GENOMIC DNA]</scope>
    <source>
        <strain evidence="3 4">SJQ9</strain>
    </source>
</reference>
<evidence type="ECO:0000313" key="3">
    <source>
        <dbReference type="EMBL" id="RRS04472.1"/>
    </source>
</evidence>
<evidence type="ECO:0000259" key="2">
    <source>
        <dbReference type="PROSITE" id="PS51384"/>
    </source>
</evidence>
<feature type="domain" description="FAD-binding FR-type" evidence="2">
    <location>
        <begin position="15"/>
        <end position="139"/>
    </location>
</feature>
<evidence type="ECO:0000313" key="4">
    <source>
        <dbReference type="Proteomes" id="UP000269265"/>
    </source>
</evidence>
<dbReference type="EMBL" id="RSED01000007">
    <property type="protein sequence ID" value="RRS04472.1"/>
    <property type="molecule type" value="Genomic_DNA"/>
</dbReference>
<dbReference type="InterPro" id="IPR017938">
    <property type="entry name" value="Riboflavin_synthase-like_b-brl"/>
</dbReference>
<dbReference type="InterPro" id="IPR013113">
    <property type="entry name" value="SIP_FAD-bd"/>
</dbReference>
<dbReference type="InterPro" id="IPR017927">
    <property type="entry name" value="FAD-bd_FR_type"/>
</dbReference>
<dbReference type="CDD" id="cd06193">
    <property type="entry name" value="siderophore_interacting"/>
    <property type="match status" value="1"/>
</dbReference>
<dbReference type="InterPro" id="IPR039261">
    <property type="entry name" value="FNR_nucleotide-bd"/>
</dbReference>
<protein>
    <submittedName>
        <fullName evidence="3">Siderophore-interacting protein</fullName>
    </submittedName>
</protein>
<comment type="similarity">
    <text evidence="1">Belongs to the SIP oxidoreductase family.</text>
</comment>
<dbReference type="Gene3D" id="2.40.30.10">
    <property type="entry name" value="Translation factors"/>
    <property type="match status" value="1"/>
</dbReference>
<dbReference type="PANTHER" id="PTHR30157:SF0">
    <property type="entry name" value="NADPH-DEPENDENT FERRIC-CHELATE REDUCTASE"/>
    <property type="match status" value="1"/>
</dbReference>
<dbReference type="InterPro" id="IPR007037">
    <property type="entry name" value="SIP_rossman_dom"/>
</dbReference>
<proteinExistence type="inferred from homology"/>
<evidence type="ECO:0000256" key="1">
    <source>
        <dbReference type="ARBA" id="ARBA00035644"/>
    </source>
</evidence>
<dbReference type="PANTHER" id="PTHR30157">
    <property type="entry name" value="FERRIC REDUCTASE, NADPH-DEPENDENT"/>
    <property type="match status" value="1"/>
</dbReference>
<dbReference type="AlphaFoldDB" id="A0A3R8S991"/>
<dbReference type="SUPFAM" id="SSF63380">
    <property type="entry name" value="Riboflavin synthase domain-like"/>
    <property type="match status" value="1"/>
</dbReference>
<dbReference type="Pfam" id="PF04954">
    <property type="entry name" value="SIP"/>
    <property type="match status" value="1"/>
</dbReference>
<dbReference type="Proteomes" id="UP000269265">
    <property type="component" value="Unassembled WGS sequence"/>
</dbReference>
<accession>A0A3R8S991</accession>